<evidence type="ECO:0000256" key="1">
    <source>
        <dbReference type="ARBA" id="ARBA00004651"/>
    </source>
</evidence>
<feature type="transmembrane region" description="Helical" evidence="6">
    <location>
        <begin position="248"/>
        <end position="274"/>
    </location>
</feature>
<evidence type="ECO:0000256" key="5">
    <source>
        <dbReference type="ARBA" id="ARBA00023136"/>
    </source>
</evidence>
<accession>A0A5K7SAC6</accession>
<feature type="domain" description="ABC-2 type transporter transmembrane" evidence="7">
    <location>
        <begin position="41"/>
        <end position="387"/>
    </location>
</feature>
<name>A0A5K7SAC6_9BACT</name>
<feature type="transmembrane region" description="Helical" evidence="6">
    <location>
        <begin position="316"/>
        <end position="336"/>
    </location>
</feature>
<dbReference type="Gene3D" id="3.40.1710.10">
    <property type="entry name" value="abc type-2 transporter like domain"/>
    <property type="match status" value="1"/>
</dbReference>
<evidence type="ECO:0000313" key="9">
    <source>
        <dbReference type="Proteomes" id="UP001193389"/>
    </source>
</evidence>
<keyword evidence="9" id="KW-1185">Reference proteome</keyword>
<dbReference type="RefSeq" id="WP_318346858.1">
    <property type="nucleotide sequence ID" value="NZ_AP018694.1"/>
</dbReference>
<organism evidence="8 9">
    <name type="scientific">Aquipluma nitroreducens</name>
    <dbReference type="NCBI Taxonomy" id="2010828"/>
    <lineage>
        <taxon>Bacteria</taxon>
        <taxon>Pseudomonadati</taxon>
        <taxon>Bacteroidota</taxon>
        <taxon>Bacteroidia</taxon>
        <taxon>Marinilabiliales</taxon>
        <taxon>Prolixibacteraceae</taxon>
        <taxon>Aquipluma</taxon>
    </lineage>
</organism>
<keyword evidence="5 6" id="KW-0472">Membrane</keyword>
<reference evidence="8" key="1">
    <citation type="journal article" date="2020" name="Int. J. Syst. Evol. Microbiol.">
        <title>Aquipluma nitroreducens gen. nov. sp. nov., a novel facultatively anaerobic bacterium isolated from a freshwater lake.</title>
        <authorList>
            <person name="Watanabe M."/>
            <person name="Kojima H."/>
            <person name="Fukui M."/>
        </authorList>
    </citation>
    <scope>NUCLEOTIDE SEQUENCE</scope>
    <source>
        <strain evidence="8">MeG22</strain>
    </source>
</reference>
<evidence type="ECO:0000256" key="6">
    <source>
        <dbReference type="SAM" id="Phobius"/>
    </source>
</evidence>
<evidence type="ECO:0000256" key="3">
    <source>
        <dbReference type="ARBA" id="ARBA00022692"/>
    </source>
</evidence>
<dbReference type="InterPro" id="IPR051449">
    <property type="entry name" value="ABC-2_transporter_component"/>
</dbReference>
<gene>
    <name evidence="8" type="ORF">AQPE_2693</name>
</gene>
<dbReference type="PANTHER" id="PTHR30294:SF47">
    <property type="entry name" value="INNER MEMBRANE TRANSPORT PERMEASE YHHJ"/>
    <property type="match status" value="1"/>
</dbReference>
<dbReference type="Pfam" id="PF12698">
    <property type="entry name" value="ABC2_membrane_3"/>
    <property type="match status" value="1"/>
</dbReference>
<sequence length="408" mass="45317">MKKKQNRTLNSVAHSESFFRENPFFKVFLREIDRMSGSTIYLFTTLIGPLISFVILLSIFAEGVPRNLPVGIVDLDNTVLSRKIAMWIDATPEAEIAMHFPNQEEAYQQMAEGKLEAIVVIPDGTEKNIMKGNSEKISVFINNTNILKGGYLQKGIYKSLATLSGGIKLQFAMKSGLPERQAKAKVQPVRLQQHILFNPFGNYSYFLLTALLPLMVVVFTLLSNVFAVGTEVREGTGPDWLEHANGSIIVGLAGKLLPYTILLTVDAVVMNVVLFMRMGTPLQGSFAFIMLGEIMMIVTYQLLAVLLISVTANLRLGLSLASAYAMMALTFSGLTFPQFAMPAIARGFSYLFPFTQWVKIFISQAIRGEAIVHALIPMAIFVLFILVSVSSLPRLKKVLRTEKYWGKV</sequence>
<evidence type="ECO:0000256" key="4">
    <source>
        <dbReference type="ARBA" id="ARBA00022989"/>
    </source>
</evidence>
<dbReference type="InterPro" id="IPR013525">
    <property type="entry name" value="ABC2_TM"/>
</dbReference>
<comment type="subcellular location">
    <subcellularLocation>
        <location evidence="1">Cell membrane</location>
        <topology evidence="1">Multi-pass membrane protein</topology>
    </subcellularLocation>
</comment>
<feature type="transmembrane region" description="Helical" evidence="6">
    <location>
        <begin position="205"/>
        <end position="228"/>
    </location>
</feature>
<keyword evidence="3 6" id="KW-0812">Transmembrane</keyword>
<dbReference type="KEGG" id="anf:AQPE_2693"/>
<keyword evidence="2" id="KW-1003">Cell membrane</keyword>
<evidence type="ECO:0000256" key="2">
    <source>
        <dbReference type="ARBA" id="ARBA00022475"/>
    </source>
</evidence>
<evidence type="ECO:0000313" key="8">
    <source>
        <dbReference type="EMBL" id="BBE18531.1"/>
    </source>
</evidence>
<dbReference type="EMBL" id="AP018694">
    <property type="protein sequence ID" value="BBE18531.1"/>
    <property type="molecule type" value="Genomic_DNA"/>
</dbReference>
<evidence type="ECO:0000259" key="7">
    <source>
        <dbReference type="Pfam" id="PF12698"/>
    </source>
</evidence>
<feature type="transmembrane region" description="Helical" evidence="6">
    <location>
        <begin position="40"/>
        <end position="61"/>
    </location>
</feature>
<dbReference type="PANTHER" id="PTHR30294">
    <property type="entry name" value="MEMBRANE COMPONENT OF ABC TRANSPORTER YHHJ-RELATED"/>
    <property type="match status" value="1"/>
</dbReference>
<dbReference type="GO" id="GO:0005886">
    <property type="term" value="C:plasma membrane"/>
    <property type="evidence" value="ECO:0007669"/>
    <property type="project" value="UniProtKB-SubCell"/>
</dbReference>
<dbReference type="AlphaFoldDB" id="A0A5K7SAC6"/>
<proteinExistence type="predicted"/>
<feature type="transmembrane region" description="Helical" evidence="6">
    <location>
        <begin position="286"/>
        <end position="310"/>
    </location>
</feature>
<feature type="transmembrane region" description="Helical" evidence="6">
    <location>
        <begin position="372"/>
        <end position="393"/>
    </location>
</feature>
<protein>
    <submittedName>
        <fullName evidence="8">ABC-type multidrug transport system, permease component</fullName>
    </submittedName>
</protein>
<dbReference type="GO" id="GO:0140359">
    <property type="term" value="F:ABC-type transporter activity"/>
    <property type="evidence" value="ECO:0007669"/>
    <property type="project" value="InterPro"/>
</dbReference>
<dbReference type="Proteomes" id="UP001193389">
    <property type="component" value="Chromosome"/>
</dbReference>
<keyword evidence="4 6" id="KW-1133">Transmembrane helix</keyword>